<gene>
    <name evidence="1" type="ORF">CIT25_17700</name>
</gene>
<comment type="caution">
    <text evidence="1">The sequence shown here is derived from an EMBL/GenBank/DDBJ whole genome shotgun (WGS) entry which is preliminary data.</text>
</comment>
<name>A0AB36R7V8_9HYPH</name>
<sequence>MSGIYSMSGPTYRGATRQEMFDAAMEQPLSITSTLLDQAKGGVLESFGLGTALREAQLPEAAPVVPGITADPGERDFLKSRWETPQELGTRRQSMGAYDEDQYKASPYFRKDIPYDPGMTEARASALASMDDAKKVRQFYAQKRPFSAFIGNLAGQAFDPINYVPVAGPLVKAAAVAKAGRIGGGAIHAGLDAAANTAAFGIATSGERAKFGDDVSWQATVSQIATAALIGSAFGAIGGAVGSRVDARVKAEAESRLATLKTTQEARIALNEGIDALVRGEDIRLSPNATEPMARVADEIATNQPPKAVVGVEPPVQDGFVRIYHSGSVGEGETGRWVSTNRQYAADYRGDLPLHYLDIPADDPRINNADIPEQGVKEGFTFIFETTPKEAAQLKEISRDKPPADLLSSGEPLAKADTAKTIPNDSSLNRTASWVLRDKETKAVVMETFDAKMVGRLNTEKYEAVPIGQYLGEINGKPKTAPAIDTTAARPDVAPEGIKQAEAAVAKPDDAKALAAQYRVDPQTGSFAEEAEVAQLAAEGRLTAEDANTMAQAQSDFETGASYAEALKSVAGCLL</sequence>
<proteinExistence type="predicted"/>
<protein>
    <submittedName>
        <fullName evidence="1">Uncharacterized protein</fullName>
    </submittedName>
</protein>
<evidence type="ECO:0000313" key="2">
    <source>
        <dbReference type="Proteomes" id="UP000216215"/>
    </source>
</evidence>
<dbReference type="Proteomes" id="UP000216215">
    <property type="component" value="Unassembled WGS sequence"/>
</dbReference>
<organism evidence="1 2">
    <name type="scientific">Mesorhizobium mediterraneum</name>
    <dbReference type="NCBI Taxonomy" id="43617"/>
    <lineage>
        <taxon>Bacteria</taxon>
        <taxon>Pseudomonadati</taxon>
        <taxon>Pseudomonadota</taxon>
        <taxon>Alphaproteobacteria</taxon>
        <taxon>Hyphomicrobiales</taxon>
        <taxon>Phyllobacteriaceae</taxon>
        <taxon>Mesorhizobium</taxon>
    </lineage>
</organism>
<reference evidence="2" key="1">
    <citation type="submission" date="2017-08" db="EMBL/GenBank/DDBJ databases">
        <title>Mesorhizobium wenxinae sp. nov., a novel rhizobial species isolated from root nodules of chickpea (Cicer arietinum L.).</title>
        <authorList>
            <person name="Zhang J."/>
        </authorList>
    </citation>
    <scope>NUCLEOTIDE SEQUENCE [LARGE SCALE GENOMIC DNA]</scope>
    <source>
        <strain evidence="2">USDA 3392</strain>
    </source>
</reference>
<dbReference type="AlphaFoldDB" id="A0AB36R7V8"/>
<keyword evidence="2" id="KW-1185">Reference proteome</keyword>
<accession>A0AB36R7V8</accession>
<dbReference type="RefSeq" id="WP_095485858.1">
    <property type="nucleotide sequence ID" value="NZ_CP088151.1"/>
</dbReference>
<dbReference type="EMBL" id="NPKI01000019">
    <property type="protein sequence ID" value="PAQ00901.1"/>
    <property type="molecule type" value="Genomic_DNA"/>
</dbReference>
<evidence type="ECO:0000313" key="1">
    <source>
        <dbReference type="EMBL" id="PAQ00901.1"/>
    </source>
</evidence>